<dbReference type="Pfam" id="PF05180">
    <property type="entry name" value="zf-DNL"/>
    <property type="match status" value="1"/>
</dbReference>
<dbReference type="PROSITE" id="PS51501">
    <property type="entry name" value="ZF_DNL"/>
    <property type="match status" value="1"/>
</dbReference>
<dbReference type="GO" id="GO:0050821">
    <property type="term" value="P:protein stabilization"/>
    <property type="evidence" value="ECO:0007669"/>
    <property type="project" value="TreeGrafter"/>
</dbReference>
<keyword evidence="3" id="KW-0862">Zinc</keyword>
<dbReference type="Proteomes" id="UP001153555">
    <property type="component" value="Unassembled WGS sequence"/>
</dbReference>
<dbReference type="GO" id="GO:0030150">
    <property type="term" value="P:protein import into mitochondrial matrix"/>
    <property type="evidence" value="ECO:0007669"/>
    <property type="project" value="TreeGrafter"/>
</dbReference>
<dbReference type="InterPro" id="IPR024158">
    <property type="entry name" value="Mt_import_TIM15"/>
</dbReference>
<dbReference type="GO" id="GO:0051087">
    <property type="term" value="F:protein-folding chaperone binding"/>
    <property type="evidence" value="ECO:0007669"/>
    <property type="project" value="TreeGrafter"/>
</dbReference>
<evidence type="ECO:0000259" key="5">
    <source>
        <dbReference type="PROSITE" id="PS51501"/>
    </source>
</evidence>
<evidence type="ECO:0000256" key="3">
    <source>
        <dbReference type="ARBA" id="ARBA00022833"/>
    </source>
</evidence>
<keyword evidence="7" id="KW-1185">Reference proteome</keyword>
<comment type="caution">
    <text evidence="6">The sequence shown here is derived from an EMBL/GenBank/DDBJ whole genome shotgun (WGS) entry which is preliminary data.</text>
</comment>
<protein>
    <submittedName>
        <fullName evidence="6">Zim17-type zinc finger protein</fullName>
    </submittedName>
</protein>
<keyword evidence="2 4" id="KW-0863">Zinc-finger</keyword>
<dbReference type="GO" id="GO:0005739">
    <property type="term" value="C:mitochondrion"/>
    <property type="evidence" value="ECO:0007669"/>
    <property type="project" value="TreeGrafter"/>
</dbReference>
<organism evidence="6 7">
    <name type="scientific">Striga hermonthica</name>
    <name type="common">Purple witchweed</name>
    <name type="synonym">Buchnera hermonthica</name>
    <dbReference type="NCBI Taxonomy" id="68872"/>
    <lineage>
        <taxon>Eukaryota</taxon>
        <taxon>Viridiplantae</taxon>
        <taxon>Streptophyta</taxon>
        <taxon>Embryophyta</taxon>
        <taxon>Tracheophyta</taxon>
        <taxon>Spermatophyta</taxon>
        <taxon>Magnoliopsida</taxon>
        <taxon>eudicotyledons</taxon>
        <taxon>Gunneridae</taxon>
        <taxon>Pentapetalae</taxon>
        <taxon>asterids</taxon>
        <taxon>lamiids</taxon>
        <taxon>Lamiales</taxon>
        <taxon>Orobanchaceae</taxon>
        <taxon>Buchnereae</taxon>
        <taxon>Striga</taxon>
    </lineage>
</organism>
<dbReference type="GO" id="GO:0006457">
    <property type="term" value="P:protein folding"/>
    <property type="evidence" value="ECO:0007669"/>
    <property type="project" value="TreeGrafter"/>
</dbReference>
<dbReference type="PANTHER" id="PTHR20922">
    <property type="entry name" value="DNL-TYPE ZINC FINGER PROTEIN"/>
    <property type="match status" value="1"/>
</dbReference>
<reference evidence="6" key="1">
    <citation type="submission" date="2019-12" db="EMBL/GenBank/DDBJ databases">
        <authorList>
            <person name="Scholes J."/>
        </authorList>
    </citation>
    <scope>NUCLEOTIDE SEQUENCE</scope>
</reference>
<dbReference type="PANTHER" id="PTHR20922:SF13">
    <property type="entry name" value="DNL-TYPE ZINC FINGER PROTEIN"/>
    <property type="match status" value="1"/>
</dbReference>
<dbReference type="EMBL" id="CACSLK010026072">
    <property type="protein sequence ID" value="CAA0825324.1"/>
    <property type="molecule type" value="Genomic_DNA"/>
</dbReference>
<dbReference type="InterPro" id="IPR007853">
    <property type="entry name" value="Znf_DNL-typ"/>
</dbReference>
<evidence type="ECO:0000313" key="6">
    <source>
        <dbReference type="EMBL" id="CAA0825324.1"/>
    </source>
</evidence>
<dbReference type="AlphaFoldDB" id="A0A9N7NA08"/>
<proteinExistence type="predicted"/>
<name>A0A9N7NA08_STRHE</name>
<dbReference type="GO" id="GO:0008270">
    <property type="term" value="F:zinc ion binding"/>
    <property type="evidence" value="ECO:0007669"/>
    <property type="project" value="UniProtKB-KW"/>
</dbReference>
<sequence length="183" mass="20095">MAARRVMSLLAAKISQNPLSRELSRNFYPSPSSFACSYQLCTRDFSIGSEANTQPVENQAKPEIPSLNTSLGSEKNNQTTHVKLNVNSNLKVSERHDLAMLFTCKVCEARSLKTACRDSYEKGVVIARCDGCGNLHLIADRLGWFGEPGSVEDFLAARGEEVKKGSPHTMNITLEDLAGKKET</sequence>
<accession>A0A9N7NA08</accession>
<evidence type="ECO:0000256" key="1">
    <source>
        <dbReference type="ARBA" id="ARBA00022723"/>
    </source>
</evidence>
<gene>
    <name evidence="6" type="ORF">SHERM_22106</name>
</gene>
<dbReference type="OrthoDB" id="512667at2759"/>
<keyword evidence="1" id="KW-0479">Metal-binding</keyword>
<feature type="domain" description="DNL-type" evidence="5">
    <location>
        <begin position="93"/>
        <end position="183"/>
    </location>
</feature>
<evidence type="ECO:0000313" key="7">
    <source>
        <dbReference type="Proteomes" id="UP001153555"/>
    </source>
</evidence>
<evidence type="ECO:0000256" key="2">
    <source>
        <dbReference type="ARBA" id="ARBA00022771"/>
    </source>
</evidence>
<evidence type="ECO:0000256" key="4">
    <source>
        <dbReference type="PROSITE-ProRule" id="PRU00834"/>
    </source>
</evidence>